<reference evidence="5" key="1">
    <citation type="submission" date="2014-12" db="EMBL/GenBank/DDBJ databases">
        <title>The draft genome of the Tatumella morbirosei type strain, LMG23360T isolated from pineapple rot.</title>
        <authorList>
            <person name="Smits T.H."/>
            <person name="Palmer M."/>
            <person name="Venter S.N."/>
            <person name="Duffy B."/>
            <person name="Steenkamp E.T."/>
            <person name="Chan W.Y."/>
            <person name="Coutinho T.A."/>
            <person name="Coetzee M.P."/>
            <person name="De Maayer P."/>
        </authorList>
    </citation>
    <scope>NUCLEOTIDE SEQUENCE [LARGE SCALE GENOMIC DNA]</scope>
    <source>
        <strain evidence="5">LMG 23360</strain>
    </source>
</reference>
<dbReference type="eggNOG" id="COG1473">
    <property type="taxonomic scope" value="Bacteria"/>
</dbReference>
<feature type="binding site" evidence="3">
    <location>
        <position position="139"/>
    </location>
    <ligand>
        <name>Mn(2+)</name>
        <dbReference type="ChEBI" id="CHEBI:29035"/>
        <label>2</label>
    </ligand>
</feature>
<dbReference type="RefSeq" id="WP_038022427.1">
    <property type="nucleotide sequence ID" value="NZ_JPKR02000003.1"/>
</dbReference>
<dbReference type="SUPFAM" id="SSF55031">
    <property type="entry name" value="Bacterial exopeptidase dimerisation domain"/>
    <property type="match status" value="1"/>
</dbReference>
<dbReference type="AlphaFoldDB" id="A0A095T6V8"/>
<organism evidence="5 6">
    <name type="scientific">Tatumella morbirosei</name>
    <dbReference type="NCBI Taxonomy" id="642227"/>
    <lineage>
        <taxon>Bacteria</taxon>
        <taxon>Pseudomonadati</taxon>
        <taxon>Pseudomonadota</taxon>
        <taxon>Gammaproteobacteria</taxon>
        <taxon>Enterobacterales</taxon>
        <taxon>Erwiniaceae</taxon>
        <taxon>Tatumella</taxon>
    </lineage>
</organism>
<dbReference type="SUPFAM" id="SSF53187">
    <property type="entry name" value="Zn-dependent exopeptidases"/>
    <property type="match status" value="1"/>
</dbReference>
<feature type="binding site" evidence="3">
    <location>
        <position position="164"/>
    </location>
    <ligand>
        <name>Mn(2+)</name>
        <dbReference type="ChEBI" id="CHEBI:29035"/>
        <label>2</label>
    </ligand>
</feature>
<dbReference type="Proteomes" id="UP000029577">
    <property type="component" value="Unassembled WGS sequence"/>
</dbReference>
<gene>
    <name evidence="5" type="ORF">HA49_18200</name>
</gene>
<evidence type="ECO:0000313" key="6">
    <source>
        <dbReference type="Proteomes" id="UP000029577"/>
    </source>
</evidence>
<proteinExistence type="inferred from homology"/>
<sequence length="393" mass="42696">MKSTTEKLIRDVNEEMIRWRRHIHANPDLSFQEKPTADFIARELGNLPELTISRPLENSVVAVLQGEKPGPTWALRADIDALPLQEESGESFSSTQPGVMHACGHDAHTAMLMGAAKVLCHLRSQLCGSIKFIFQPAEEVPPGGARELVEKGVVDDVEKIFGLHVLPNNPTGTITLKQGVYVASSDNFDITIFGQGGHGSMPQFCIDPVVIGAEVVTALQNVVARNLDPINAPVLTIATFQAGDSYNVIPDSARLAGTVRTHNQQVREQVPKLMQRIVEGVVSAHGARCEIRWQQGYAVGNNHADTNAIAQHAIAEHFDEGTLQLADRALFGSEDFSSYQEKIPGSFLFIGCGNEEKGAVWNVHNPHFRIDEAALSVGVKAHIALVSALFEAI</sequence>
<dbReference type="PANTHER" id="PTHR11014">
    <property type="entry name" value="PEPTIDASE M20 FAMILY MEMBER"/>
    <property type="match status" value="1"/>
</dbReference>
<dbReference type="InterPro" id="IPR002933">
    <property type="entry name" value="Peptidase_M20"/>
</dbReference>
<name>A0A095T6V8_9GAMM</name>
<comment type="caution">
    <text evidence="5">The sequence shown here is derived from an EMBL/GenBank/DDBJ whole genome shotgun (WGS) entry which is preliminary data.</text>
</comment>
<dbReference type="GO" id="GO:0016787">
    <property type="term" value="F:hydrolase activity"/>
    <property type="evidence" value="ECO:0007669"/>
    <property type="project" value="UniProtKB-KW"/>
</dbReference>
<dbReference type="InterPro" id="IPR017439">
    <property type="entry name" value="Amidohydrolase"/>
</dbReference>
<accession>A0A095T6V8</accession>
<dbReference type="STRING" id="642227.HA49_18200"/>
<feature type="domain" description="Peptidase M20 dimerisation" evidence="4">
    <location>
        <begin position="187"/>
        <end position="279"/>
    </location>
</feature>
<keyword evidence="3" id="KW-0464">Manganese</keyword>
<protein>
    <submittedName>
        <fullName evidence="5">N-acyl-L-amino acid amidohydrolase</fullName>
    </submittedName>
</protein>
<dbReference type="InterPro" id="IPR036264">
    <property type="entry name" value="Bact_exopeptidase_dim_dom"/>
</dbReference>
<dbReference type="InterPro" id="IPR011650">
    <property type="entry name" value="Peptidase_M20_dimer"/>
</dbReference>
<feature type="binding site" evidence="3">
    <location>
        <position position="103"/>
    </location>
    <ligand>
        <name>Mn(2+)</name>
        <dbReference type="ChEBI" id="CHEBI:29035"/>
        <label>2</label>
    </ligand>
</feature>
<evidence type="ECO:0000259" key="4">
    <source>
        <dbReference type="Pfam" id="PF07687"/>
    </source>
</evidence>
<dbReference type="NCBIfam" id="TIGR01891">
    <property type="entry name" value="amidohydrolases"/>
    <property type="match status" value="1"/>
</dbReference>
<dbReference type="Pfam" id="PF07687">
    <property type="entry name" value="M20_dimer"/>
    <property type="match status" value="1"/>
</dbReference>
<keyword evidence="3" id="KW-0479">Metal-binding</keyword>
<evidence type="ECO:0000256" key="3">
    <source>
        <dbReference type="PIRSR" id="PIRSR005962-1"/>
    </source>
</evidence>
<comment type="cofactor">
    <cofactor evidence="3">
        <name>Mn(2+)</name>
        <dbReference type="ChEBI" id="CHEBI:29035"/>
    </cofactor>
    <text evidence="3">The Mn(2+) ion enhances activity.</text>
</comment>
<evidence type="ECO:0000256" key="2">
    <source>
        <dbReference type="ARBA" id="ARBA00022801"/>
    </source>
</evidence>
<evidence type="ECO:0000313" key="5">
    <source>
        <dbReference type="EMBL" id="KGD72621.1"/>
    </source>
</evidence>
<dbReference type="FunFam" id="3.30.70.360:FF:000014">
    <property type="entry name" value="N-acyl-L-amino acid amidohydrolase"/>
    <property type="match status" value="1"/>
</dbReference>
<dbReference type="Gene3D" id="3.30.70.360">
    <property type="match status" value="1"/>
</dbReference>
<feature type="binding site" evidence="3">
    <location>
        <position position="105"/>
    </location>
    <ligand>
        <name>Mn(2+)</name>
        <dbReference type="ChEBI" id="CHEBI:29035"/>
        <label>2</label>
    </ligand>
</feature>
<comment type="similarity">
    <text evidence="1">Belongs to the peptidase M20 family.</text>
</comment>
<dbReference type="PIRSF" id="PIRSF005962">
    <property type="entry name" value="Pept_M20D_amidohydro"/>
    <property type="match status" value="1"/>
</dbReference>
<dbReference type="Pfam" id="PF01546">
    <property type="entry name" value="Peptidase_M20"/>
    <property type="match status" value="1"/>
</dbReference>
<dbReference type="OrthoDB" id="9777385at2"/>
<dbReference type="Gene3D" id="3.40.630.10">
    <property type="entry name" value="Zn peptidases"/>
    <property type="match status" value="1"/>
</dbReference>
<keyword evidence="6" id="KW-1185">Reference proteome</keyword>
<dbReference type="GO" id="GO:0046872">
    <property type="term" value="F:metal ion binding"/>
    <property type="evidence" value="ECO:0007669"/>
    <property type="project" value="UniProtKB-KW"/>
</dbReference>
<dbReference type="EMBL" id="JPKR02000003">
    <property type="protein sequence ID" value="KGD72621.1"/>
    <property type="molecule type" value="Genomic_DNA"/>
</dbReference>
<keyword evidence="2" id="KW-0378">Hydrolase</keyword>
<feature type="binding site" evidence="3">
    <location>
        <position position="364"/>
    </location>
    <ligand>
        <name>Mn(2+)</name>
        <dbReference type="ChEBI" id="CHEBI:29035"/>
        <label>2</label>
    </ligand>
</feature>
<dbReference type="PANTHER" id="PTHR11014:SF63">
    <property type="entry name" value="METALLOPEPTIDASE, PUTATIVE (AFU_ORTHOLOGUE AFUA_6G09600)-RELATED"/>
    <property type="match status" value="1"/>
</dbReference>
<evidence type="ECO:0000256" key="1">
    <source>
        <dbReference type="ARBA" id="ARBA00006153"/>
    </source>
</evidence>